<comment type="caution">
    <text evidence="1">The sequence shown here is derived from an EMBL/GenBank/DDBJ whole genome shotgun (WGS) entry which is preliminary data.</text>
</comment>
<organism evidence="1 2">
    <name type="scientific">Lichenibacterium ramalinae</name>
    <dbReference type="NCBI Taxonomy" id="2316527"/>
    <lineage>
        <taxon>Bacteria</taxon>
        <taxon>Pseudomonadati</taxon>
        <taxon>Pseudomonadota</taxon>
        <taxon>Alphaproteobacteria</taxon>
        <taxon>Hyphomicrobiales</taxon>
        <taxon>Lichenihabitantaceae</taxon>
        <taxon>Lichenibacterium</taxon>
    </lineage>
</organism>
<dbReference type="EMBL" id="QYBC01000022">
    <property type="protein sequence ID" value="RYB02197.1"/>
    <property type="molecule type" value="Genomic_DNA"/>
</dbReference>
<evidence type="ECO:0008006" key="3">
    <source>
        <dbReference type="Google" id="ProtNLM"/>
    </source>
</evidence>
<name>A0A4Q2R6K8_9HYPH</name>
<dbReference type="Proteomes" id="UP000289411">
    <property type="component" value="Unassembled WGS sequence"/>
</dbReference>
<accession>A0A4Q2R6K8</accession>
<dbReference type="InterPro" id="IPR029044">
    <property type="entry name" value="Nucleotide-diphossugar_trans"/>
</dbReference>
<dbReference type="SUPFAM" id="SSF53448">
    <property type="entry name" value="Nucleotide-diphospho-sugar transferases"/>
    <property type="match status" value="1"/>
</dbReference>
<dbReference type="RefSeq" id="WP_129221408.1">
    <property type="nucleotide sequence ID" value="NZ_QYBC01000022.1"/>
</dbReference>
<evidence type="ECO:0000313" key="2">
    <source>
        <dbReference type="Proteomes" id="UP000289411"/>
    </source>
</evidence>
<gene>
    <name evidence="1" type="ORF">D3272_22220</name>
</gene>
<reference evidence="1 2" key="2">
    <citation type="submission" date="2019-02" db="EMBL/GenBank/DDBJ databases">
        <title>'Lichenibacterium ramalinii' gen. nov. sp. nov., 'Lichenibacterium minor' gen. nov. sp. nov.</title>
        <authorList>
            <person name="Pankratov T."/>
        </authorList>
    </citation>
    <scope>NUCLEOTIDE SEQUENCE [LARGE SCALE GENOMIC DNA]</scope>
    <source>
        <strain evidence="1 2">RmlP001</strain>
    </source>
</reference>
<protein>
    <recommendedName>
        <fullName evidence="3">Glycosyltransferase family 2 protein</fullName>
    </recommendedName>
</protein>
<reference evidence="1 2" key="1">
    <citation type="submission" date="2018-09" db="EMBL/GenBank/DDBJ databases">
        <authorList>
            <person name="Grouzdev D.S."/>
            <person name="Krutkina M.S."/>
        </authorList>
    </citation>
    <scope>NUCLEOTIDE SEQUENCE [LARGE SCALE GENOMIC DNA]</scope>
    <source>
        <strain evidence="1 2">RmlP001</strain>
    </source>
</reference>
<dbReference type="OrthoDB" id="561165at2"/>
<sequence length="252" mass="28550">MTMRPHLLIATPVLNETVMLSYVKSLFGLQKHIRRNDLGIDLTLGTLTSTFVDMARNYFATHMLENSNYTHLLFIDADQGFRPELIFDMLALDKPVVGTVYPARDLDFGTIWSVARNIDGPEKLQSLASRYVLPPFVRDEAGEVIKNGAFVRATMAGTGIMLIQRRVFERMAELPGLMGRGAEIMRRDGYSGRLLQCFRPLIQSDNLPLGEDLSFCRRWTETCGGEIWVAVDHEIQHVGTFNFKGRFGDRMT</sequence>
<proteinExistence type="predicted"/>
<keyword evidence="2" id="KW-1185">Reference proteome</keyword>
<dbReference type="AlphaFoldDB" id="A0A4Q2R6K8"/>
<evidence type="ECO:0000313" key="1">
    <source>
        <dbReference type="EMBL" id="RYB02197.1"/>
    </source>
</evidence>